<dbReference type="EMBL" id="AYGX02000063">
    <property type="protein sequence ID" value="KRO27906.1"/>
    <property type="molecule type" value="Genomic_DNA"/>
</dbReference>
<keyword evidence="2" id="KW-0238">DNA-binding</keyword>
<dbReference type="InterPro" id="IPR036390">
    <property type="entry name" value="WH_DNA-bd_sf"/>
</dbReference>
<feature type="domain" description="HTH hxlR-type" evidence="4">
    <location>
        <begin position="14"/>
        <end position="113"/>
    </location>
</feature>
<dbReference type="Proteomes" id="UP000050920">
    <property type="component" value="Unassembled WGS sequence"/>
</dbReference>
<evidence type="ECO:0000313" key="5">
    <source>
        <dbReference type="EMBL" id="KRO27906.1"/>
    </source>
</evidence>
<dbReference type="InterPro" id="IPR036388">
    <property type="entry name" value="WH-like_DNA-bd_sf"/>
</dbReference>
<dbReference type="SUPFAM" id="SSF46785">
    <property type="entry name" value="Winged helix' DNA-binding domain"/>
    <property type="match status" value="1"/>
</dbReference>
<keyword evidence="1" id="KW-0805">Transcription regulation</keyword>
<reference evidence="5 6" key="1">
    <citation type="journal article" date="2015" name="Genome Announc.">
        <title>Expanding the biotechnology potential of lactobacilli through comparative genomics of 213 strains and associated genera.</title>
        <authorList>
            <person name="Sun Z."/>
            <person name="Harris H.M."/>
            <person name="McCann A."/>
            <person name="Guo C."/>
            <person name="Argimon S."/>
            <person name="Zhang W."/>
            <person name="Yang X."/>
            <person name="Jeffery I.B."/>
            <person name="Cooney J.C."/>
            <person name="Kagawa T.F."/>
            <person name="Liu W."/>
            <person name="Song Y."/>
            <person name="Salvetti E."/>
            <person name="Wrobel A."/>
            <person name="Rasinkangas P."/>
            <person name="Parkhill J."/>
            <person name="Rea M.C."/>
            <person name="O'Sullivan O."/>
            <person name="Ritari J."/>
            <person name="Douillard F.P."/>
            <person name="Paul Ross R."/>
            <person name="Yang R."/>
            <person name="Briner A.E."/>
            <person name="Felis G.E."/>
            <person name="de Vos W.M."/>
            <person name="Barrangou R."/>
            <person name="Klaenhammer T.R."/>
            <person name="Caufield P.W."/>
            <person name="Cui Y."/>
            <person name="Zhang H."/>
            <person name="O'Toole P.W."/>
        </authorList>
    </citation>
    <scope>NUCLEOTIDE SEQUENCE [LARGE SCALE GENOMIC DNA]</scope>
    <source>
        <strain evidence="5 6">DSM 21115</strain>
    </source>
</reference>
<comment type="caution">
    <text evidence="5">The sequence shown here is derived from an EMBL/GenBank/DDBJ whole genome shotgun (WGS) entry which is preliminary data.</text>
</comment>
<evidence type="ECO:0000256" key="1">
    <source>
        <dbReference type="ARBA" id="ARBA00023015"/>
    </source>
</evidence>
<evidence type="ECO:0000259" key="4">
    <source>
        <dbReference type="PROSITE" id="PS51118"/>
    </source>
</evidence>
<evidence type="ECO:0000313" key="6">
    <source>
        <dbReference type="Proteomes" id="UP000050920"/>
    </source>
</evidence>
<keyword evidence="6" id="KW-1185">Reference proteome</keyword>
<sequence length="127" mass="14362">MTAFDMQTRHGEVCPLDTTLKILAGKWKSIIICRLMHGEQRFTELLHTLPGCTRRMLALQLQELMTDQIIKKTVDLNVIPIKTSYQLTELGMSLISIVQAMDAWGTTYIAALQPKKSATSQLTDERI</sequence>
<dbReference type="PROSITE" id="PS51118">
    <property type="entry name" value="HTH_HXLR"/>
    <property type="match status" value="1"/>
</dbReference>
<organism evidence="5 6">
    <name type="scientific">Lactiplantibacillus fabifermentans DSM 21115</name>
    <dbReference type="NCBI Taxonomy" id="1413187"/>
    <lineage>
        <taxon>Bacteria</taxon>
        <taxon>Bacillati</taxon>
        <taxon>Bacillota</taxon>
        <taxon>Bacilli</taxon>
        <taxon>Lactobacillales</taxon>
        <taxon>Lactobacillaceae</taxon>
        <taxon>Lactiplantibacillus</taxon>
    </lineage>
</organism>
<evidence type="ECO:0000256" key="2">
    <source>
        <dbReference type="ARBA" id="ARBA00023125"/>
    </source>
</evidence>
<dbReference type="InterPro" id="IPR002577">
    <property type="entry name" value="HTH_HxlR"/>
</dbReference>
<dbReference type="PANTHER" id="PTHR33204">
    <property type="entry name" value="TRANSCRIPTIONAL REGULATOR, MARR FAMILY"/>
    <property type="match status" value="1"/>
</dbReference>
<protein>
    <recommendedName>
        <fullName evidence="4">HTH hxlR-type domain-containing protein</fullName>
    </recommendedName>
</protein>
<dbReference type="Gene3D" id="1.10.10.10">
    <property type="entry name" value="Winged helix-like DNA-binding domain superfamily/Winged helix DNA-binding domain"/>
    <property type="match status" value="1"/>
</dbReference>
<keyword evidence="3" id="KW-0804">Transcription</keyword>
<dbReference type="PANTHER" id="PTHR33204:SF29">
    <property type="entry name" value="TRANSCRIPTIONAL REGULATOR"/>
    <property type="match status" value="1"/>
</dbReference>
<name>A0A0R2NSR2_9LACO</name>
<accession>A0A0R2NSR2</accession>
<dbReference type="RefSeq" id="WP_024626226.1">
    <property type="nucleotide sequence ID" value="NZ_AYGX02000063.1"/>
</dbReference>
<gene>
    <name evidence="5" type="ORF">DY78_GL002810</name>
</gene>
<evidence type="ECO:0000256" key="3">
    <source>
        <dbReference type="ARBA" id="ARBA00023163"/>
    </source>
</evidence>
<dbReference type="Pfam" id="PF01638">
    <property type="entry name" value="HxlR"/>
    <property type="match status" value="1"/>
</dbReference>
<dbReference type="GO" id="GO:0003677">
    <property type="term" value="F:DNA binding"/>
    <property type="evidence" value="ECO:0007669"/>
    <property type="project" value="UniProtKB-KW"/>
</dbReference>
<dbReference type="AlphaFoldDB" id="A0A0R2NSR2"/>
<proteinExistence type="predicted"/>